<evidence type="ECO:0000256" key="1">
    <source>
        <dbReference type="SAM" id="Phobius"/>
    </source>
</evidence>
<feature type="transmembrane region" description="Helical" evidence="1">
    <location>
        <begin position="49"/>
        <end position="70"/>
    </location>
</feature>
<name>A0A919PWQ0_9ACTN</name>
<keyword evidence="3" id="KW-1185">Reference proteome</keyword>
<dbReference type="RefSeq" id="WP_203851440.1">
    <property type="nucleotide sequence ID" value="NZ_BAAAVW010000008.1"/>
</dbReference>
<reference evidence="2" key="1">
    <citation type="submission" date="2021-01" db="EMBL/GenBank/DDBJ databases">
        <title>Whole genome shotgun sequence of Dactylosporangium siamense NBRC 106093.</title>
        <authorList>
            <person name="Komaki H."/>
            <person name="Tamura T."/>
        </authorList>
    </citation>
    <scope>NUCLEOTIDE SEQUENCE</scope>
    <source>
        <strain evidence="2">NBRC 106093</strain>
    </source>
</reference>
<evidence type="ECO:0000313" key="2">
    <source>
        <dbReference type="EMBL" id="GIG49775.1"/>
    </source>
</evidence>
<protein>
    <submittedName>
        <fullName evidence="2">Uncharacterized protein</fullName>
    </submittedName>
</protein>
<accession>A0A919PWQ0</accession>
<keyword evidence="1" id="KW-1133">Transmembrane helix</keyword>
<organism evidence="2 3">
    <name type="scientific">Dactylosporangium siamense</name>
    <dbReference type="NCBI Taxonomy" id="685454"/>
    <lineage>
        <taxon>Bacteria</taxon>
        <taxon>Bacillati</taxon>
        <taxon>Actinomycetota</taxon>
        <taxon>Actinomycetes</taxon>
        <taxon>Micromonosporales</taxon>
        <taxon>Micromonosporaceae</taxon>
        <taxon>Dactylosporangium</taxon>
    </lineage>
</organism>
<keyword evidence="1" id="KW-0812">Transmembrane</keyword>
<evidence type="ECO:0000313" key="3">
    <source>
        <dbReference type="Proteomes" id="UP000660611"/>
    </source>
</evidence>
<keyword evidence="1" id="KW-0472">Membrane</keyword>
<proteinExistence type="predicted"/>
<dbReference type="Proteomes" id="UP000660611">
    <property type="component" value="Unassembled WGS sequence"/>
</dbReference>
<gene>
    <name evidence="2" type="ORF">Dsi01nite_078160</name>
</gene>
<sequence length="287" mass="29880">MTDVDEEQDHLIRLLSPTVHVPPAARAAGDELLRDILDTRPPAPWRRRLLVGVPVVAGLAAAVLAAGSLLPSSAPVGPAPANAALTFTEDRGFLIVTIKDPAADPQRYRAELARHGLDIKLELVPADPEDVGKVVFTEVGDTGGGPGLEAIEDPGRCTANGSCAVGFKVPLHFTSYAVVAFGRTPLPGEFVDGGSAEQKAAAGELVGKRVAEVRTLLAAQGRTAEYRVGAESLAATADQVPGSWIVYDTAPISNTVIVLWVSEDGKAPMRPRPSVSGAVPQPSVRTG</sequence>
<comment type="caution">
    <text evidence="2">The sequence shown here is derived from an EMBL/GenBank/DDBJ whole genome shotgun (WGS) entry which is preliminary data.</text>
</comment>
<dbReference type="AlphaFoldDB" id="A0A919PWQ0"/>
<dbReference type="EMBL" id="BONQ01000125">
    <property type="protein sequence ID" value="GIG49775.1"/>
    <property type="molecule type" value="Genomic_DNA"/>
</dbReference>